<dbReference type="AlphaFoldDB" id="A0A846X021"/>
<evidence type="ECO:0000313" key="2">
    <source>
        <dbReference type="EMBL" id="NKY18867.1"/>
    </source>
</evidence>
<evidence type="ECO:0000313" key="3">
    <source>
        <dbReference type="Proteomes" id="UP000582646"/>
    </source>
</evidence>
<dbReference type="Pfam" id="PF10123">
    <property type="entry name" value="Mu-like_Pro"/>
    <property type="match status" value="1"/>
</dbReference>
<dbReference type="RefSeq" id="WP_168545893.1">
    <property type="nucleotide sequence ID" value="NZ_BAAAKS010000064.1"/>
</dbReference>
<feature type="region of interest" description="Disordered" evidence="1">
    <location>
        <begin position="226"/>
        <end position="252"/>
    </location>
</feature>
<proteinExistence type="predicted"/>
<evidence type="ECO:0000256" key="1">
    <source>
        <dbReference type="SAM" id="MobiDB-lite"/>
    </source>
</evidence>
<gene>
    <name evidence="2" type="ORF">HF999_10855</name>
</gene>
<feature type="compositionally biased region" description="Polar residues" evidence="1">
    <location>
        <begin position="175"/>
        <end position="185"/>
    </location>
</feature>
<dbReference type="Proteomes" id="UP000582646">
    <property type="component" value="Unassembled WGS sequence"/>
</dbReference>
<accession>A0A846X021</accession>
<organism evidence="2 3">
    <name type="scientific">Tsukamurella spumae</name>
    <dbReference type="NCBI Taxonomy" id="44753"/>
    <lineage>
        <taxon>Bacteria</taxon>
        <taxon>Bacillati</taxon>
        <taxon>Actinomycetota</taxon>
        <taxon>Actinomycetes</taxon>
        <taxon>Mycobacteriales</taxon>
        <taxon>Tsukamurellaceae</taxon>
        <taxon>Tsukamurella</taxon>
    </lineage>
</organism>
<sequence length="391" mass="42432">MNRKPVIARSIKADAQGNAPDSIELLRVGIWHTPWHGDFAITTDDLHEFVANFGNGVGLVDADARAPINYAHESWDKAAAWISRLRVSDDGQALLGEGIEWTPRAAEALKDGEWKYISPEFNPRGCPWEDPEEEFSFVNNVLTGAGLTNIPLFKKLKPIMASRVPPGGVTADQGGASNKRNQGDNMTLEELRAKEVKDLTAEEKQFLADHKDELNSDEIAALGLGEQETEAPETQAPTPAETEAPTSVNASVDARMRKLEADAKAARDEAAQLRREADERDARDFVTQRVEAGQIKSEQFDATVKLILASTGDARTQAKALLEGLPTNDKINASERGSGASKGAVSATTQVFEKAGDLVKADSKLGHRDAVLQVLKSDQELAKQFKEEGGQ</sequence>
<keyword evidence="3" id="KW-1185">Reference proteome</keyword>
<reference evidence="2 3" key="1">
    <citation type="submission" date="2020-04" db="EMBL/GenBank/DDBJ databases">
        <title>MicrobeNet Type strains.</title>
        <authorList>
            <person name="Nicholson A.C."/>
        </authorList>
    </citation>
    <scope>NUCLEOTIDE SEQUENCE [LARGE SCALE GENOMIC DNA]</scope>
    <source>
        <strain evidence="2 3">DSM 44113</strain>
    </source>
</reference>
<protein>
    <submittedName>
        <fullName evidence="2">Uncharacterized protein</fullName>
    </submittedName>
</protein>
<dbReference type="InterPro" id="IPR012106">
    <property type="entry name" value="Phage_Mu_Gp1"/>
</dbReference>
<comment type="caution">
    <text evidence="2">The sequence shown here is derived from an EMBL/GenBank/DDBJ whole genome shotgun (WGS) entry which is preliminary data.</text>
</comment>
<feature type="region of interest" description="Disordered" evidence="1">
    <location>
        <begin position="164"/>
        <end position="188"/>
    </location>
</feature>
<name>A0A846X021_9ACTN</name>
<dbReference type="EMBL" id="JAAXOQ010000012">
    <property type="protein sequence ID" value="NKY18867.1"/>
    <property type="molecule type" value="Genomic_DNA"/>
</dbReference>